<dbReference type="InterPro" id="IPR027417">
    <property type="entry name" value="P-loop_NTPase"/>
</dbReference>
<comment type="function">
    <text evidence="6">Probably part of an ABC transporter complex. Probably Responsible for energy coupling to the transport system.</text>
</comment>
<dbReference type="PANTHER" id="PTHR43875">
    <property type="entry name" value="MALTODEXTRIN IMPORT ATP-BINDING PROTEIN MSMX"/>
    <property type="match status" value="1"/>
</dbReference>
<dbReference type="EMBL" id="NNRK01000032">
    <property type="protein sequence ID" value="OYR11647.1"/>
    <property type="molecule type" value="Genomic_DNA"/>
</dbReference>
<evidence type="ECO:0000256" key="1">
    <source>
        <dbReference type="ARBA" id="ARBA00004417"/>
    </source>
</evidence>
<dbReference type="GO" id="GO:0140359">
    <property type="term" value="F:ABC-type transporter activity"/>
    <property type="evidence" value="ECO:0007669"/>
    <property type="project" value="UniProtKB-ARBA"/>
</dbReference>
<keyword evidence="5 8" id="KW-0067">ATP-binding</keyword>
<evidence type="ECO:0000256" key="3">
    <source>
        <dbReference type="ARBA" id="ARBA00022448"/>
    </source>
</evidence>
<dbReference type="InterPro" id="IPR003593">
    <property type="entry name" value="AAA+_ATPase"/>
</dbReference>
<dbReference type="Proteomes" id="UP000216345">
    <property type="component" value="Unassembled WGS sequence"/>
</dbReference>
<dbReference type="FunFam" id="3.40.50.300:FF:000042">
    <property type="entry name" value="Maltose/maltodextrin ABC transporter, ATP-binding protein"/>
    <property type="match status" value="1"/>
</dbReference>
<evidence type="ECO:0000313" key="9">
    <source>
        <dbReference type="Proteomes" id="UP000216345"/>
    </source>
</evidence>
<dbReference type="InterPro" id="IPR047641">
    <property type="entry name" value="ABC_transpr_MalK/UgpC-like"/>
</dbReference>
<dbReference type="Gene3D" id="3.40.50.300">
    <property type="entry name" value="P-loop containing nucleotide triphosphate hydrolases"/>
    <property type="match status" value="1"/>
</dbReference>
<dbReference type="GO" id="GO:0016887">
    <property type="term" value="F:ATP hydrolysis activity"/>
    <property type="evidence" value="ECO:0007669"/>
    <property type="project" value="InterPro"/>
</dbReference>
<name>A0A256F9V4_9HYPH</name>
<comment type="similarity">
    <text evidence="2">Belongs to the ABC transporter superfamily.</text>
</comment>
<keyword evidence="3" id="KW-0813">Transport</keyword>
<reference evidence="8 9" key="1">
    <citation type="submission" date="2017-07" db="EMBL/GenBank/DDBJ databases">
        <title>Phylogenetic study on the rhizospheric bacterium Ochrobactrum sp. A44.</title>
        <authorList>
            <person name="Krzyzanowska D.M."/>
            <person name="Ossowicki A."/>
            <person name="Rajewska M."/>
            <person name="Maciag T."/>
            <person name="Kaczynski Z."/>
            <person name="Czerwicka M."/>
            <person name="Jafra S."/>
        </authorList>
    </citation>
    <scope>NUCLEOTIDE SEQUENCE [LARGE SCALE GENOMIC DNA]</scope>
    <source>
        <strain evidence="8 9">PR17</strain>
    </source>
</reference>
<evidence type="ECO:0000256" key="4">
    <source>
        <dbReference type="ARBA" id="ARBA00022741"/>
    </source>
</evidence>
<gene>
    <name evidence="8" type="primary">ugpC</name>
    <name evidence="8" type="ORF">CEV32_1386</name>
</gene>
<dbReference type="PANTHER" id="PTHR43875:SF1">
    <property type="entry name" value="OSMOPROTECTIVE COMPOUNDS UPTAKE ATP-BINDING PROTEIN GGTA"/>
    <property type="match status" value="1"/>
</dbReference>
<dbReference type="OrthoDB" id="9767663at2"/>
<accession>A0A256F9V4</accession>
<evidence type="ECO:0000256" key="5">
    <source>
        <dbReference type="ARBA" id="ARBA00022840"/>
    </source>
</evidence>
<organism evidence="8 9">
    <name type="scientific">Brucella rhizosphaerae</name>
    <dbReference type="NCBI Taxonomy" id="571254"/>
    <lineage>
        <taxon>Bacteria</taxon>
        <taxon>Pseudomonadati</taxon>
        <taxon>Pseudomonadota</taxon>
        <taxon>Alphaproteobacteria</taxon>
        <taxon>Hyphomicrobiales</taxon>
        <taxon>Brucellaceae</taxon>
        <taxon>Brucella/Ochrobactrum group</taxon>
        <taxon>Brucella</taxon>
    </lineage>
</organism>
<feature type="domain" description="ABC transporter" evidence="7">
    <location>
        <begin position="3"/>
        <end position="233"/>
    </location>
</feature>
<dbReference type="PROSITE" id="PS50893">
    <property type="entry name" value="ABC_TRANSPORTER_2"/>
    <property type="match status" value="1"/>
</dbReference>
<dbReference type="Gene3D" id="2.40.50.100">
    <property type="match status" value="1"/>
</dbReference>
<keyword evidence="9" id="KW-1185">Reference proteome</keyword>
<dbReference type="SMART" id="SM00382">
    <property type="entry name" value="AAA"/>
    <property type="match status" value="1"/>
</dbReference>
<keyword evidence="4" id="KW-0547">Nucleotide-binding</keyword>
<evidence type="ECO:0000259" key="7">
    <source>
        <dbReference type="PROSITE" id="PS50893"/>
    </source>
</evidence>
<dbReference type="Pfam" id="PF00005">
    <property type="entry name" value="ABC_tran"/>
    <property type="match status" value="1"/>
</dbReference>
<protein>
    <submittedName>
        <fullName evidence="8">sn-glycerol-3-phosphate import ATP-binding protein UgpC</fullName>
        <ecNumber evidence="8">3.6.3.20</ecNumber>
    </submittedName>
</protein>
<dbReference type="RefSeq" id="WP_094578063.1">
    <property type="nucleotide sequence ID" value="NZ_JBHEEL010000020.1"/>
</dbReference>
<dbReference type="GO" id="GO:0005524">
    <property type="term" value="F:ATP binding"/>
    <property type="evidence" value="ECO:0007669"/>
    <property type="project" value="UniProtKB-KW"/>
</dbReference>
<comment type="caution">
    <text evidence="8">The sequence shown here is derived from an EMBL/GenBank/DDBJ whole genome shotgun (WGS) entry which is preliminary data.</text>
</comment>
<evidence type="ECO:0000256" key="2">
    <source>
        <dbReference type="ARBA" id="ARBA00005417"/>
    </source>
</evidence>
<dbReference type="InterPro" id="IPR003439">
    <property type="entry name" value="ABC_transporter-like_ATP-bd"/>
</dbReference>
<dbReference type="SUPFAM" id="SSF52540">
    <property type="entry name" value="P-loop containing nucleoside triphosphate hydrolases"/>
    <property type="match status" value="1"/>
</dbReference>
<evidence type="ECO:0000313" key="8">
    <source>
        <dbReference type="EMBL" id="OYR11647.1"/>
    </source>
</evidence>
<comment type="subcellular location">
    <subcellularLocation>
        <location evidence="1">Cell inner membrane</location>
        <topology evidence="1">Peripheral membrane protein</topology>
    </subcellularLocation>
</comment>
<dbReference type="SUPFAM" id="SSF50331">
    <property type="entry name" value="MOP-like"/>
    <property type="match status" value="1"/>
</dbReference>
<dbReference type="AlphaFoldDB" id="A0A256F9V4"/>
<dbReference type="GO" id="GO:0055052">
    <property type="term" value="C:ATP-binding cassette (ABC) transporter complex, substrate-binding subunit-containing"/>
    <property type="evidence" value="ECO:0007669"/>
    <property type="project" value="TreeGrafter"/>
</dbReference>
<dbReference type="InterPro" id="IPR008995">
    <property type="entry name" value="Mo/tungstate-bd_C_term_dom"/>
</dbReference>
<keyword evidence="8" id="KW-0378">Hydrolase</keyword>
<evidence type="ECO:0000256" key="6">
    <source>
        <dbReference type="ARBA" id="ARBA00055162"/>
    </source>
</evidence>
<proteinExistence type="inferred from homology"/>
<dbReference type="EC" id="3.6.3.20" evidence="8"/>
<sequence length="364" mass="39477">MSISLKNIHKSFKTHKVLDSVSFDVATGETVVLFGPSGAGKTVLLRLIAGVVDSDEGSIFLNGQDMTGVEPEDRGLGMAFQNFALFPHMDAAENIAAPLTARRLGKDKIKEAVGDLARLLKIDHVTSHKPKELSNGQKQRTALARALAGDPSILLLDDPLRNVDAKLRFEMRLELPRLLRERNATVIYVTQDYKEAMALGDRIAVLDTKGIAQIGTPEDIYCRPATVDIARLFGDPVINLLEITPEKLSTSAIETRLSGGRLVLPQSLEPYVGQTLLLGLRPEAIRFAPSDTPGVIPITIEAETPLNEKTVSLAITERGREIMLSRPAGTPAPDHGPAHVAVDANAILLFDPQTGRRVELEGEQ</sequence>